<evidence type="ECO:0000259" key="8">
    <source>
        <dbReference type="PROSITE" id="PS51719"/>
    </source>
</evidence>
<dbReference type="OMA" id="RSNPCDY"/>
<dbReference type="InterPro" id="IPR001138">
    <property type="entry name" value="Zn2Cys6_DnaBD"/>
</dbReference>
<dbReference type="PANTHER" id="PTHR47424:SF3">
    <property type="entry name" value="REGULATORY PROTEIN GAL4"/>
    <property type="match status" value="1"/>
</dbReference>
<feature type="domain" description="Septin-type G" evidence="8">
    <location>
        <begin position="50"/>
        <end position="406"/>
    </location>
</feature>
<dbReference type="PROSITE" id="PS00463">
    <property type="entry name" value="ZN2_CY6_FUNGAL_1"/>
    <property type="match status" value="2"/>
</dbReference>
<dbReference type="PANTHER" id="PTHR47424">
    <property type="entry name" value="REGULATORY PROTEIN GAL4"/>
    <property type="match status" value="1"/>
</dbReference>
<feature type="region of interest" description="Disordered" evidence="6">
    <location>
        <begin position="522"/>
        <end position="567"/>
    </location>
</feature>
<feature type="domain" description="Zn(2)-C6 fungal-type" evidence="7">
    <location>
        <begin position="497"/>
        <end position="527"/>
    </location>
</feature>
<dbReference type="Pfam" id="PF00172">
    <property type="entry name" value="Zn_clus"/>
    <property type="match status" value="2"/>
</dbReference>
<name>D8Q0B3_SCHCM</name>
<dbReference type="InterPro" id="IPR036864">
    <property type="entry name" value="Zn2-C6_fun-type_DNA-bd_sf"/>
</dbReference>
<accession>D8Q0B3</accession>
<dbReference type="SUPFAM" id="SSF57701">
    <property type="entry name" value="Zn2/Cys6 DNA-binding domain"/>
    <property type="match status" value="2"/>
</dbReference>
<dbReference type="GO" id="GO:0000435">
    <property type="term" value="P:positive regulation of transcription from RNA polymerase II promoter by galactose"/>
    <property type="evidence" value="ECO:0007669"/>
    <property type="project" value="TreeGrafter"/>
</dbReference>
<keyword evidence="5" id="KW-0342">GTP-binding</keyword>
<keyword evidence="4" id="KW-0539">Nucleus</keyword>
<feature type="region of interest" description="Disordered" evidence="6">
    <location>
        <begin position="712"/>
        <end position="798"/>
    </location>
</feature>
<dbReference type="PROSITE" id="PS50048">
    <property type="entry name" value="ZN2_CY6_FUNGAL_2"/>
    <property type="match status" value="2"/>
</dbReference>
<keyword evidence="3" id="KW-0804">Transcription</keyword>
<evidence type="ECO:0000313" key="9">
    <source>
        <dbReference type="EMBL" id="EFI99584.1"/>
    </source>
</evidence>
<dbReference type="STRING" id="578458.D8Q0B3"/>
<dbReference type="InterPro" id="IPR027417">
    <property type="entry name" value="P-loop_NTPase"/>
</dbReference>
<dbReference type="Gene3D" id="3.40.50.300">
    <property type="entry name" value="P-loop containing nucleotide triphosphate hydrolases"/>
    <property type="match status" value="1"/>
</dbReference>
<protein>
    <recommendedName>
        <fullName evidence="11">Zn(2)-C6 fungal-type domain-containing protein</fullName>
    </recommendedName>
</protein>
<dbReference type="InterPro" id="IPR051127">
    <property type="entry name" value="Fungal_SecMet_Regulators"/>
</dbReference>
<dbReference type="Pfam" id="PF00735">
    <property type="entry name" value="Septin"/>
    <property type="match status" value="3"/>
</dbReference>
<evidence type="ECO:0000259" key="7">
    <source>
        <dbReference type="PROSITE" id="PS50048"/>
    </source>
</evidence>
<dbReference type="AlphaFoldDB" id="D8Q0B3"/>
<comment type="similarity">
    <text evidence="5">Belongs to the TRAFAC class TrmE-Era-EngA-EngB-Septin-like GTPase superfamily. Septin GTPase family.</text>
</comment>
<dbReference type="GO" id="GO:0000978">
    <property type="term" value="F:RNA polymerase II cis-regulatory region sequence-specific DNA binding"/>
    <property type="evidence" value="ECO:0007669"/>
    <property type="project" value="TreeGrafter"/>
</dbReference>
<dbReference type="eggNOG" id="KOG2655">
    <property type="taxonomic scope" value="Eukaryota"/>
</dbReference>
<dbReference type="GO" id="GO:0005525">
    <property type="term" value="F:GTP binding"/>
    <property type="evidence" value="ECO:0007669"/>
    <property type="project" value="UniProtKB-KW"/>
</dbReference>
<keyword evidence="5" id="KW-0547">Nucleotide-binding</keyword>
<evidence type="ECO:0000256" key="5">
    <source>
        <dbReference type="RuleBase" id="RU004560"/>
    </source>
</evidence>
<gene>
    <name evidence="9" type="ORF">SCHCODRAFT_53446</name>
</gene>
<dbReference type="Gene3D" id="4.10.240.10">
    <property type="entry name" value="Zn(2)-C6 fungal-type DNA-binding domain"/>
    <property type="match status" value="2"/>
</dbReference>
<dbReference type="GO" id="GO:0008270">
    <property type="term" value="F:zinc ion binding"/>
    <property type="evidence" value="ECO:0007669"/>
    <property type="project" value="InterPro"/>
</dbReference>
<keyword evidence="2" id="KW-0238">DNA-binding</keyword>
<dbReference type="SMART" id="SM00066">
    <property type="entry name" value="GAL4"/>
    <property type="match status" value="2"/>
</dbReference>
<organism evidence="10">
    <name type="scientific">Schizophyllum commune (strain H4-8 / FGSC 9210)</name>
    <name type="common">Split gill fungus</name>
    <dbReference type="NCBI Taxonomy" id="578458"/>
    <lineage>
        <taxon>Eukaryota</taxon>
        <taxon>Fungi</taxon>
        <taxon>Dikarya</taxon>
        <taxon>Basidiomycota</taxon>
        <taxon>Agaricomycotina</taxon>
        <taxon>Agaricomycetes</taxon>
        <taxon>Agaricomycetidae</taxon>
        <taxon>Agaricales</taxon>
        <taxon>Schizophyllaceae</taxon>
        <taxon>Schizophyllum</taxon>
    </lineage>
</organism>
<proteinExistence type="inferred from homology"/>
<dbReference type="Proteomes" id="UP000007431">
    <property type="component" value="Unassembled WGS sequence"/>
</dbReference>
<evidence type="ECO:0000256" key="3">
    <source>
        <dbReference type="ARBA" id="ARBA00023163"/>
    </source>
</evidence>
<sequence length="798" mass="85253">MLDDRHIRDRPSLPAIGVLTGNHLDLSPPANLGTPPSPLRAPFLTAPVSQRPEFNLLVAGCSGGKSSFLRLLADTSEIASGTTQDQVAHLAKFVQTCAAPTTQLRVASLDVEPETGAPPIALGLVDTPALDARDTPAAERVLADIVRFIDTRFAEAVEDRDARRAASGDQFIHLCIYFLDPDLIVPPAAASRACRPGFPQLEPDAVLLDPSGGSPLPARPSLPRGDILAIKNLSARVNVLPVISRADVLSNARLATIKAAVRKDLADAGIGFGIFDEYAAQDTAAAADALQPELIASSRASPPTPIPRLPYALISPDIYAHSDGVQRVQPSRHDLIEQYRPSLLSRPKLLAGKYVRAYRWGYLDVLDHKHCDFMALRGAIFHHMETLRKYTRDYLFKQNVVNYRRSVHANPIAPQPPPAGSRPALAVNTGAVAQPPLAHHASMVDVGRAVEDVHLPARSLSDSLPTARALADAVPGPSTKTESRGHLRSKPRKITIACNFCRSRKLKCDGARPGCGQCEKRSHTCEYSATQRRRSGRPKAADELSDSDSVGEPSVLGEAPVMGEPSGDLDNKQIQLDKGFPPSMQDGKGFNPMQMQENGFALPRGPPGRSMFPDNELPHIETLLPRGSPPSQETRSAPGMRGMGAGGLPLMAPPARKRAATVPGKSGTGRLTSSGPKVVACDLCRSRKTKCDGGMPSCSSCARKSLPCHYANDRRQSNGAKRAPRKGTASKAPTEASGSPPAQADEDANHRPLSGLHSPPHPLKRPIDVLDTMRPPKKMKTDVSVNALAEVPPVGVGP</sequence>
<dbReference type="CDD" id="cd00067">
    <property type="entry name" value="GAL4"/>
    <property type="match status" value="2"/>
</dbReference>
<dbReference type="InterPro" id="IPR030379">
    <property type="entry name" value="G_SEPTIN_dom"/>
</dbReference>
<dbReference type="GO" id="GO:0005634">
    <property type="term" value="C:nucleus"/>
    <property type="evidence" value="ECO:0007669"/>
    <property type="project" value="TreeGrafter"/>
</dbReference>
<dbReference type="InParanoid" id="D8Q0B3"/>
<evidence type="ECO:0008006" key="11">
    <source>
        <dbReference type="Google" id="ProtNLM"/>
    </source>
</evidence>
<evidence type="ECO:0000313" key="10">
    <source>
        <dbReference type="Proteomes" id="UP000007431"/>
    </source>
</evidence>
<evidence type="ECO:0000256" key="6">
    <source>
        <dbReference type="SAM" id="MobiDB-lite"/>
    </source>
</evidence>
<dbReference type="GO" id="GO:0000981">
    <property type="term" value="F:DNA-binding transcription factor activity, RNA polymerase II-specific"/>
    <property type="evidence" value="ECO:0007669"/>
    <property type="project" value="InterPro"/>
</dbReference>
<feature type="domain" description="Zn(2)-C6 fungal-type" evidence="7">
    <location>
        <begin position="680"/>
        <end position="710"/>
    </location>
</feature>
<keyword evidence="1" id="KW-0805">Transcription regulation</keyword>
<evidence type="ECO:0000256" key="1">
    <source>
        <dbReference type="ARBA" id="ARBA00023015"/>
    </source>
</evidence>
<dbReference type="HOGENOM" id="CLU_017509_0_0_1"/>
<evidence type="ECO:0000256" key="2">
    <source>
        <dbReference type="ARBA" id="ARBA00023125"/>
    </source>
</evidence>
<dbReference type="PROSITE" id="PS51719">
    <property type="entry name" value="G_SEPTIN"/>
    <property type="match status" value="1"/>
</dbReference>
<keyword evidence="10" id="KW-1185">Reference proteome</keyword>
<evidence type="ECO:0000256" key="4">
    <source>
        <dbReference type="ARBA" id="ARBA00023242"/>
    </source>
</evidence>
<dbReference type="VEuPathDB" id="FungiDB:SCHCODRAFT_02197600"/>
<reference evidence="9 10" key="1">
    <citation type="journal article" date="2010" name="Nat. Biotechnol.">
        <title>Genome sequence of the model mushroom Schizophyllum commune.</title>
        <authorList>
            <person name="Ohm R.A."/>
            <person name="de Jong J.F."/>
            <person name="Lugones L.G."/>
            <person name="Aerts A."/>
            <person name="Kothe E."/>
            <person name="Stajich J.E."/>
            <person name="de Vries R.P."/>
            <person name="Record E."/>
            <person name="Levasseur A."/>
            <person name="Baker S.E."/>
            <person name="Bartholomew K.A."/>
            <person name="Coutinho P.M."/>
            <person name="Erdmann S."/>
            <person name="Fowler T.J."/>
            <person name="Gathman A.C."/>
            <person name="Lombard V."/>
            <person name="Henrissat B."/>
            <person name="Knabe N."/>
            <person name="Kuees U."/>
            <person name="Lilly W.W."/>
            <person name="Lindquist E."/>
            <person name="Lucas S."/>
            <person name="Magnuson J.K."/>
            <person name="Piumi F."/>
            <person name="Raudaskoski M."/>
            <person name="Salamov A."/>
            <person name="Schmutz J."/>
            <person name="Schwarze F.W.M.R."/>
            <person name="vanKuyk P.A."/>
            <person name="Horton J.S."/>
            <person name="Grigoriev I.V."/>
            <person name="Woesten H.A.B."/>
        </authorList>
    </citation>
    <scope>NUCLEOTIDE SEQUENCE [LARGE SCALE GENOMIC DNA]</scope>
    <source>
        <strain evidence="10">H4-8 / FGSC 9210</strain>
    </source>
</reference>
<dbReference type="EMBL" id="GL377304">
    <property type="protein sequence ID" value="EFI99584.1"/>
    <property type="molecule type" value="Genomic_DNA"/>
</dbReference>